<dbReference type="InterPro" id="IPR037314">
    <property type="entry name" value="MKT1_H3TH"/>
</dbReference>
<feature type="region of interest" description="Disordered" evidence="9">
    <location>
        <begin position="1689"/>
        <end position="1752"/>
    </location>
</feature>
<dbReference type="SMART" id="SM00339">
    <property type="entry name" value="FH"/>
    <property type="match status" value="1"/>
</dbReference>
<dbReference type="GO" id="GO:0006417">
    <property type="term" value="P:regulation of translation"/>
    <property type="evidence" value="ECO:0007669"/>
    <property type="project" value="UniProtKB-KW"/>
</dbReference>
<dbReference type="InterPro" id="IPR001766">
    <property type="entry name" value="Fork_head_dom"/>
</dbReference>
<feature type="compositionally biased region" description="Polar residues" evidence="9">
    <location>
        <begin position="900"/>
        <end position="919"/>
    </location>
</feature>
<feature type="region of interest" description="Disordered" evidence="9">
    <location>
        <begin position="1358"/>
        <end position="1403"/>
    </location>
</feature>
<dbReference type="SUPFAM" id="SSF46785">
    <property type="entry name" value="Winged helix' DNA-binding domain"/>
    <property type="match status" value="1"/>
</dbReference>
<feature type="region of interest" description="Disordered" evidence="9">
    <location>
        <begin position="876"/>
        <end position="981"/>
    </location>
</feature>
<dbReference type="Pfam" id="PF12247">
    <property type="entry name" value="MKT1_N"/>
    <property type="match status" value="1"/>
</dbReference>
<dbReference type="OMA" id="ECELERF"/>
<feature type="compositionally biased region" description="Polar residues" evidence="9">
    <location>
        <begin position="1037"/>
        <end position="1049"/>
    </location>
</feature>
<feature type="compositionally biased region" description="Low complexity" evidence="9">
    <location>
        <begin position="1235"/>
        <end position="1244"/>
    </location>
</feature>
<feature type="region of interest" description="Disordered" evidence="9">
    <location>
        <begin position="1809"/>
        <end position="1838"/>
    </location>
</feature>
<protein>
    <recommendedName>
        <fullName evidence="10">Fork-head domain-containing protein</fullName>
    </recommendedName>
</protein>
<keyword evidence="3" id="KW-0805">Transcription regulation</keyword>
<evidence type="ECO:0000256" key="4">
    <source>
        <dbReference type="ARBA" id="ARBA00023125"/>
    </source>
</evidence>
<dbReference type="InterPro" id="IPR006085">
    <property type="entry name" value="XPG_DNA_repair_N"/>
</dbReference>
<dbReference type="CDD" id="cd09858">
    <property type="entry name" value="PIN_MKT1"/>
    <property type="match status" value="1"/>
</dbReference>
<comment type="subcellular location">
    <subcellularLocation>
        <location evidence="1 8">Nucleus</location>
    </subcellularLocation>
</comment>
<feature type="region of interest" description="Disordered" evidence="9">
    <location>
        <begin position="1450"/>
        <end position="1552"/>
    </location>
</feature>
<keyword evidence="6 8" id="KW-0539">Nucleus</keyword>
<feature type="DNA-binding region" description="Fork-head" evidence="8">
    <location>
        <begin position="1558"/>
        <end position="1653"/>
    </location>
</feature>
<name>G7DYI5_MIXOS</name>
<dbReference type="InterPro" id="IPR036390">
    <property type="entry name" value="WH_DNA-bd_sf"/>
</dbReference>
<dbReference type="PROSITE" id="PS00658">
    <property type="entry name" value="FORK_HEAD_2"/>
    <property type="match status" value="1"/>
</dbReference>
<reference evidence="11 12" key="2">
    <citation type="journal article" date="2012" name="Open Biol.">
        <title>Characteristics of nucleosomes and linker DNA regions on the genome of the basidiomycete Mixia osmundae revealed by mono- and dinucleosome mapping.</title>
        <authorList>
            <person name="Nishida H."/>
            <person name="Kondo S."/>
            <person name="Matsumoto T."/>
            <person name="Suzuki Y."/>
            <person name="Yoshikawa H."/>
            <person name="Taylor T.D."/>
            <person name="Sugiyama J."/>
        </authorList>
    </citation>
    <scope>NUCLEOTIDE SEQUENCE [LARGE SCALE GENOMIC DNA]</scope>
    <source>
        <strain evidence="12">CBS 9802 / IAM 14324 / JCM 22182 / KY 12970</strain>
    </source>
</reference>
<feature type="compositionally biased region" description="Polar residues" evidence="9">
    <location>
        <begin position="1876"/>
        <end position="1924"/>
    </location>
</feature>
<dbReference type="Proteomes" id="UP000009131">
    <property type="component" value="Unassembled WGS sequence"/>
</dbReference>
<keyword evidence="2" id="KW-0810">Translation regulation</keyword>
<evidence type="ECO:0000256" key="7">
    <source>
        <dbReference type="ARBA" id="ARBA00024023"/>
    </source>
</evidence>
<sequence>MAAPDAEYGVYRILEAGVQGLSQFVHERKLVREAPLASLKDARLGIDADHYIRGLLDASRAREPFVAAIGGAPQALISQFEQELRLLEMHKIKPVFVFSGVPYLGKERPFAKDNVRAQKRFQGWAGWEKSNADLAKQMFSESDSILAPNVLRLIFRLFKQRHVEYIVAPYAATAQLVYLERHQKGYVNALWGTTDLFLYDIDRIILDMDLKGDTFTFVSRASICEALQLTADQLLDFCILVGSEVSRPFPVLAPDAPFRQAHDFMRQYRSGTSIVMSFADHPLVRAENYLDLFCRAQTLVRHALVLSAEEGRVMPIGMARIPPAPLPPPTGADVPSDLHEVFSHRLPDELYYHMCRGLITAPPLAVLTDGAWPEPVPLCGGETDDYKRFVKDYLMESPQGPRCVSLALLTSVLNSYWSKKPLMAVYYFNPKGSPIPHNSRETVAIVDRTAGWNVNMSVIDDELRRQSSSTIDILLCLGATSTNSLAARTKTSPGEKPLDKKDEIVANVLWRFLEMRSLLTSSHQHTPYAKALLASLKLAKVNDKFQEPLYLAIELIRANVLHGGKYGGRTWSGGPIATTEAEKRNMLLFMRSVSIVPMSYLNESYRAQLSRELIVFNSFLTAMSRSLRTMIECTVVHLLLHGDGKRVRDDFLEISLSLPFQCDTSTGTGIMLKGYVDAVTKIASLQGVDTASFRVPKTGSKGDLTYDESDAGKSIKDQVKSMLVANFTTVKNVTAELDRAFRFWHCLLQAVTVLNEEKVIPKELYEHADFARHVSTRPGFARLPLPRACSPVWQPRRIYRSHTIAQLALEAAMTTTHQLTLPSGFGHADLPLDRVKSPTSSQRDQVKAVFAMQESNQTTDEAEGPFLPEDEVFVPIDGSTEDAGSEEDEGEAMDEVDQMRTPSLVHSTRASRSTRQAGYSSSSCPPSSALAGQHDRARRAMLTSSSPMVQTPLQHQNHPQARPDVPSYPGHEPSAQSKETKTFQFPAAHYQPTHMLARNQPAPRATTPMPSLADGTDLEENVFDSMRAPAMRGPAPSANSLIKSNTSAETGEPSALERALQMGLSVEQYQQAKERITRFLAGDGKKGVSPETNHSYSTNADVALQRAAATAHAVHGFARSSPSKPLGAAKHTHTKSKLSLSKSRPRRLDDELIHKGRLDSAFTLKSKNGQDDGVPTTPSFPRRTPLQAPGTAGTMDRLLSASQSHAQHEYEPDSDGEEADLVSELASMVTPQTVTHSAHASTSSDGQDVFALPRSTLGHKRTRSRTAPPEETASHRLTASHRAIPGSEARPSLETMGRSHTDCQLSSGHVHLTPGASMATPVGSTPRHLLKVQASESDIPSPLMAQIRQLNEQSYSPLRQMGDLSSPASRTLGSHYSSLHGSAHKRTVSQNEREGASYPGDLLSSSARMDHLLSHFNQVDRRQATFEQSSPGESYASTPVNCESSPVVAMISPTDKSNNMPSRKGKGSRRPESYEQSLAPQSSQTSHSSYSMSAKSSPESSYSEHLPPPKRQKGASSKAQQIVVSSGDAPAVARGNEVTGGRYGIPRQWPQGEERKQKPVFSYAALIGQAIFSTPNARMSLADIYSWIMSIYPYYKKGDAGWQNSIRHNLSLNDCFVKTVRGKDQPGKGCLWGIAAGTEEQFIDGGFFKRGPPVMKSARPKAPKASPAPLEVAIATNAEHSQCVPAFVASSSSPQLSRPSPELSRSSADKQNKRSKQLKSGVLPTPSYASPPASLDHTARRSERYADDDDNAMRQKRARVFGRTQAEAISSPAVVSSPPSNVLGRMSYHRHRPSVGNDAASRVSLFLSPPTTPADLPAADQDCPTEHKEPTSPHPMMLPAHEIKPGPLARSSYARATSPSELPMRLPPVSPVAVNTHSPVSSVRGSTMMSNGYQASPGTNHYRQRTSSLRSPKPSSARFASTGFTPRLPSIASHMAENGGSSLRTPPRLGRSSFASPAKNRLLQSQKSSGQLQSITSTPAGLVKGYFATPDVAGVSAAAMGECGPNAYAHDPYDYGGQIECELERFGAITQASGHQGHSRSDSLSRPIYFPSPSQTTPRLQSHASFSPW</sequence>
<feature type="region of interest" description="Disordered" evidence="9">
    <location>
        <begin position="1161"/>
        <end position="1193"/>
    </location>
</feature>
<dbReference type="PANTHER" id="PTHR45881">
    <property type="entry name" value="CHECKPOINT SUPPRESSOR 1-LIKE, ISOFORM A-RELATED"/>
    <property type="match status" value="1"/>
</dbReference>
<feature type="region of interest" description="Disordered" evidence="9">
    <location>
        <begin position="2032"/>
        <end position="2069"/>
    </location>
</feature>
<feature type="domain" description="Fork-head" evidence="10">
    <location>
        <begin position="1558"/>
        <end position="1653"/>
    </location>
</feature>
<dbReference type="InParanoid" id="G7DYI5"/>
<dbReference type="GO" id="GO:0004518">
    <property type="term" value="F:nuclease activity"/>
    <property type="evidence" value="ECO:0007669"/>
    <property type="project" value="InterPro"/>
</dbReference>
<dbReference type="eggNOG" id="KOG2294">
    <property type="taxonomic scope" value="Eukaryota"/>
</dbReference>
<dbReference type="RefSeq" id="XP_014570137.1">
    <property type="nucleotide sequence ID" value="XM_014714651.1"/>
</dbReference>
<feature type="compositionally biased region" description="Polar residues" evidence="9">
    <location>
        <begin position="942"/>
        <end position="959"/>
    </location>
</feature>
<dbReference type="SUPFAM" id="SSF88723">
    <property type="entry name" value="PIN domain-like"/>
    <property type="match status" value="1"/>
</dbReference>
<dbReference type="InterPro" id="IPR036388">
    <property type="entry name" value="WH-like_DNA-bd_sf"/>
</dbReference>
<gene>
    <name evidence="11" type="primary">Mo02301</name>
    <name evidence="11" type="ORF">E5Q_02301</name>
</gene>
<evidence type="ECO:0000256" key="9">
    <source>
        <dbReference type="SAM" id="MobiDB-lite"/>
    </source>
</evidence>
<feature type="region of interest" description="Disordered" evidence="9">
    <location>
        <begin position="1028"/>
        <end position="1056"/>
    </location>
</feature>
<organism evidence="11 12">
    <name type="scientific">Mixia osmundae (strain CBS 9802 / IAM 14324 / JCM 22182 / KY 12970)</name>
    <dbReference type="NCBI Taxonomy" id="764103"/>
    <lineage>
        <taxon>Eukaryota</taxon>
        <taxon>Fungi</taxon>
        <taxon>Dikarya</taxon>
        <taxon>Basidiomycota</taxon>
        <taxon>Pucciniomycotina</taxon>
        <taxon>Mixiomycetes</taxon>
        <taxon>Mixiales</taxon>
        <taxon>Mixiaceae</taxon>
        <taxon>Mixia</taxon>
    </lineage>
</organism>
<feature type="compositionally biased region" description="Polar residues" evidence="9">
    <location>
        <begin position="1514"/>
        <end position="1524"/>
    </location>
</feature>
<dbReference type="STRING" id="764103.G7DYI5"/>
<feature type="region of interest" description="Disordered" evidence="9">
    <location>
        <begin position="1876"/>
        <end position="1954"/>
    </location>
</feature>
<feature type="compositionally biased region" description="Low complexity" evidence="9">
    <location>
        <begin position="1477"/>
        <end position="1505"/>
    </location>
</feature>
<dbReference type="FunFam" id="1.10.10.10:FF:000135">
    <property type="entry name" value="forkhead box protein G1"/>
    <property type="match status" value="1"/>
</dbReference>
<dbReference type="PRINTS" id="PR00053">
    <property type="entry name" value="FORKHEAD"/>
</dbReference>
<reference evidence="11 12" key="1">
    <citation type="journal article" date="2011" name="J. Gen. Appl. Microbiol.">
        <title>Draft genome sequencing of the enigmatic basidiomycete Mixia osmundae.</title>
        <authorList>
            <person name="Nishida H."/>
            <person name="Nagatsuka Y."/>
            <person name="Sugiyama J."/>
        </authorList>
    </citation>
    <scope>NUCLEOTIDE SEQUENCE [LARGE SCALE GENOMIC DNA]</scope>
    <source>
        <strain evidence="12">CBS 9802 / IAM 14324 / JCM 22182 / KY 12970</strain>
    </source>
</reference>
<dbReference type="PROSITE" id="PS50039">
    <property type="entry name" value="FORK_HEAD_3"/>
    <property type="match status" value="1"/>
</dbReference>
<dbReference type="GO" id="GO:0043565">
    <property type="term" value="F:sequence-specific DNA binding"/>
    <property type="evidence" value="ECO:0007669"/>
    <property type="project" value="InterPro"/>
</dbReference>
<keyword evidence="12" id="KW-1185">Reference proteome</keyword>
<evidence type="ECO:0000313" key="11">
    <source>
        <dbReference type="EMBL" id="GAA95645.1"/>
    </source>
</evidence>
<feature type="region of interest" description="Disordered" evidence="9">
    <location>
        <begin position="1107"/>
        <end position="1149"/>
    </location>
</feature>
<dbReference type="EMBL" id="BABT02000062">
    <property type="protein sequence ID" value="GAA95645.1"/>
    <property type="molecule type" value="Genomic_DNA"/>
</dbReference>
<dbReference type="Pfam" id="PF12246">
    <property type="entry name" value="MKT1_C"/>
    <property type="match status" value="1"/>
</dbReference>
<feature type="compositionally biased region" description="Low complexity" evidence="9">
    <location>
        <begin position="1690"/>
        <end position="1706"/>
    </location>
</feature>
<dbReference type="OrthoDB" id="17262at2759"/>
<evidence type="ECO:0000259" key="10">
    <source>
        <dbReference type="PROSITE" id="PS50039"/>
    </source>
</evidence>
<dbReference type="HOGENOM" id="CLU_232846_0_0_1"/>
<dbReference type="InterPro" id="IPR022039">
    <property type="entry name" value="MKT1_C"/>
</dbReference>
<dbReference type="InterPro" id="IPR029060">
    <property type="entry name" value="PIN-like_dom_sf"/>
</dbReference>
<feature type="compositionally biased region" description="Polar residues" evidence="9">
    <location>
        <begin position="2052"/>
        <end position="2069"/>
    </location>
</feature>
<evidence type="ECO:0000256" key="8">
    <source>
        <dbReference type="PROSITE-ProRule" id="PRU00089"/>
    </source>
</evidence>
<evidence type="ECO:0000313" key="12">
    <source>
        <dbReference type="Proteomes" id="UP000009131"/>
    </source>
</evidence>
<dbReference type="InterPro" id="IPR030456">
    <property type="entry name" value="TF_fork_head_CS_2"/>
</dbReference>
<proteinExistence type="inferred from homology"/>
<evidence type="ECO:0000256" key="2">
    <source>
        <dbReference type="ARBA" id="ARBA00022845"/>
    </source>
</evidence>
<dbReference type="Pfam" id="PF00250">
    <property type="entry name" value="Forkhead"/>
    <property type="match status" value="1"/>
</dbReference>
<dbReference type="GO" id="GO:0005634">
    <property type="term" value="C:nucleus"/>
    <property type="evidence" value="ECO:0007669"/>
    <property type="project" value="UniProtKB-SubCell"/>
</dbReference>
<evidence type="ECO:0000256" key="1">
    <source>
        <dbReference type="ARBA" id="ARBA00004123"/>
    </source>
</evidence>
<dbReference type="InterPro" id="IPR022040">
    <property type="entry name" value="MKT1_N"/>
</dbReference>
<dbReference type="Pfam" id="PF00752">
    <property type="entry name" value="XPG_N"/>
    <property type="match status" value="1"/>
</dbReference>
<dbReference type="CDD" id="cd00059">
    <property type="entry name" value="FH_FOX"/>
    <property type="match status" value="1"/>
</dbReference>
<keyword evidence="5" id="KW-0804">Transcription</keyword>
<dbReference type="Gene3D" id="3.40.50.1010">
    <property type="entry name" value="5'-nuclease"/>
    <property type="match status" value="1"/>
</dbReference>
<dbReference type="InterPro" id="IPR006086">
    <property type="entry name" value="XPG-I_dom"/>
</dbReference>
<evidence type="ECO:0000256" key="5">
    <source>
        <dbReference type="ARBA" id="ARBA00023163"/>
    </source>
</evidence>
<feature type="region of interest" description="Disordered" evidence="9">
    <location>
        <begin position="1231"/>
        <end position="1303"/>
    </location>
</feature>
<accession>G7DYI5</accession>
<dbReference type="SMART" id="SM00484">
    <property type="entry name" value="XPGI"/>
    <property type="match status" value="1"/>
</dbReference>
<evidence type="ECO:0000256" key="6">
    <source>
        <dbReference type="ARBA" id="ARBA00023242"/>
    </source>
</evidence>
<dbReference type="CDD" id="cd09902">
    <property type="entry name" value="H3TH_MKT1"/>
    <property type="match status" value="1"/>
</dbReference>
<feature type="compositionally biased region" description="Acidic residues" evidence="9">
    <location>
        <begin position="879"/>
        <end position="896"/>
    </location>
</feature>
<evidence type="ECO:0000256" key="3">
    <source>
        <dbReference type="ARBA" id="ARBA00023015"/>
    </source>
</evidence>
<dbReference type="Gene3D" id="1.10.10.10">
    <property type="entry name" value="Winged helix-like DNA-binding domain superfamily/Winged helix DNA-binding domain"/>
    <property type="match status" value="1"/>
</dbReference>
<dbReference type="GO" id="GO:0003700">
    <property type="term" value="F:DNA-binding transcription factor activity"/>
    <property type="evidence" value="ECO:0007669"/>
    <property type="project" value="InterPro"/>
</dbReference>
<comment type="similarity">
    <text evidence="7">Belongs to the XPG/RAD2 endonuclease family.</text>
</comment>
<dbReference type="Pfam" id="PF00867">
    <property type="entry name" value="XPG_I"/>
    <property type="match status" value="1"/>
</dbReference>
<dbReference type="GO" id="GO:0006357">
    <property type="term" value="P:regulation of transcription by RNA polymerase II"/>
    <property type="evidence" value="ECO:0007669"/>
    <property type="project" value="UniProtKB-ARBA"/>
</dbReference>
<feature type="compositionally biased region" description="Low complexity" evidence="9">
    <location>
        <begin position="1107"/>
        <end position="1118"/>
    </location>
</feature>
<keyword evidence="4 8" id="KW-0238">DNA-binding</keyword>
<feature type="compositionally biased region" description="Polar residues" evidence="9">
    <location>
        <begin position="1366"/>
        <end position="1380"/>
    </location>
</feature>
<comment type="caution">
    <text evidence="11">The sequence shown here is derived from an EMBL/GenBank/DDBJ whole genome shotgun (WGS) entry which is preliminary data.</text>
</comment>